<keyword evidence="2" id="KW-1185">Reference proteome</keyword>
<protein>
    <submittedName>
        <fullName evidence="1">Uncharacterized protein</fullName>
    </submittedName>
</protein>
<evidence type="ECO:0000313" key="1">
    <source>
        <dbReference type="EMBL" id="CAK7356443.1"/>
    </source>
</evidence>
<name>A0AAV1STB9_9ROSI</name>
<proteinExistence type="predicted"/>
<evidence type="ECO:0000313" key="2">
    <source>
        <dbReference type="Proteomes" id="UP001314170"/>
    </source>
</evidence>
<comment type="caution">
    <text evidence="1">The sequence shown here is derived from an EMBL/GenBank/DDBJ whole genome shotgun (WGS) entry which is preliminary data.</text>
</comment>
<sequence>MAAFAEKQRQQKQKQLIPALAHLNFTWLGKCTTCNLQENKEDAKTCHYSRQLCCIKVTQLRFQEMDYKLAYLSRSHRPKETLHGGAIKEKTSLYPSKKRLKCINAT</sequence>
<dbReference type="AlphaFoldDB" id="A0AAV1STB9"/>
<accession>A0AAV1STB9</accession>
<dbReference type="EMBL" id="CAWUPB010001197">
    <property type="protein sequence ID" value="CAK7356443.1"/>
    <property type="molecule type" value="Genomic_DNA"/>
</dbReference>
<organism evidence="1 2">
    <name type="scientific">Dovyalis caffra</name>
    <dbReference type="NCBI Taxonomy" id="77055"/>
    <lineage>
        <taxon>Eukaryota</taxon>
        <taxon>Viridiplantae</taxon>
        <taxon>Streptophyta</taxon>
        <taxon>Embryophyta</taxon>
        <taxon>Tracheophyta</taxon>
        <taxon>Spermatophyta</taxon>
        <taxon>Magnoliopsida</taxon>
        <taxon>eudicotyledons</taxon>
        <taxon>Gunneridae</taxon>
        <taxon>Pentapetalae</taxon>
        <taxon>rosids</taxon>
        <taxon>fabids</taxon>
        <taxon>Malpighiales</taxon>
        <taxon>Salicaceae</taxon>
        <taxon>Flacourtieae</taxon>
        <taxon>Dovyalis</taxon>
    </lineage>
</organism>
<gene>
    <name evidence="1" type="ORF">DCAF_LOCUS26715</name>
</gene>
<reference evidence="1 2" key="1">
    <citation type="submission" date="2024-01" db="EMBL/GenBank/DDBJ databases">
        <authorList>
            <person name="Waweru B."/>
        </authorList>
    </citation>
    <scope>NUCLEOTIDE SEQUENCE [LARGE SCALE GENOMIC DNA]</scope>
</reference>
<dbReference type="Proteomes" id="UP001314170">
    <property type="component" value="Unassembled WGS sequence"/>
</dbReference>